<gene>
    <name evidence="1" type="ORF">DEO72_LG1g2364</name>
</gene>
<dbReference type="AlphaFoldDB" id="A0A4D6KM90"/>
<evidence type="ECO:0000313" key="1">
    <source>
        <dbReference type="EMBL" id="QCD78728.1"/>
    </source>
</evidence>
<dbReference type="EMBL" id="CP039345">
    <property type="protein sequence ID" value="QCD78728.1"/>
    <property type="molecule type" value="Genomic_DNA"/>
</dbReference>
<name>A0A4D6KM90_VIGUN</name>
<organism evidence="1 2">
    <name type="scientific">Vigna unguiculata</name>
    <name type="common">Cowpea</name>
    <dbReference type="NCBI Taxonomy" id="3917"/>
    <lineage>
        <taxon>Eukaryota</taxon>
        <taxon>Viridiplantae</taxon>
        <taxon>Streptophyta</taxon>
        <taxon>Embryophyta</taxon>
        <taxon>Tracheophyta</taxon>
        <taxon>Spermatophyta</taxon>
        <taxon>Magnoliopsida</taxon>
        <taxon>eudicotyledons</taxon>
        <taxon>Gunneridae</taxon>
        <taxon>Pentapetalae</taxon>
        <taxon>rosids</taxon>
        <taxon>fabids</taxon>
        <taxon>Fabales</taxon>
        <taxon>Fabaceae</taxon>
        <taxon>Papilionoideae</taxon>
        <taxon>50 kb inversion clade</taxon>
        <taxon>NPAAA clade</taxon>
        <taxon>indigoferoid/millettioid clade</taxon>
        <taxon>Phaseoleae</taxon>
        <taxon>Vigna</taxon>
    </lineage>
</organism>
<reference evidence="1 2" key="1">
    <citation type="submission" date="2019-04" db="EMBL/GenBank/DDBJ databases">
        <title>An improved genome assembly and genetic linkage map for asparagus bean, Vigna unguiculata ssp. sesquipedialis.</title>
        <authorList>
            <person name="Xia Q."/>
            <person name="Zhang R."/>
            <person name="Dong Y."/>
        </authorList>
    </citation>
    <scope>NUCLEOTIDE SEQUENCE [LARGE SCALE GENOMIC DNA]</scope>
    <source>
        <tissue evidence="1">Leaf</tissue>
    </source>
</reference>
<accession>A0A4D6KM90</accession>
<dbReference type="Proteomes" id="UP000501690">
    <property type="component" value="Linkage Group LG1"/>
</dbReference>
<protein>
    <submittedName>
        <fullName evidence="1">Uncharacterized protein</fullName>
    </submittedName>
</protein>
<sequence length="84" mass="9089">MEDSGEGGTGALRLEFLNAPVWAPVLAVFGRPGGEWMAQVDVVVFEVAGGRAWRRSCQCGGEGGRPDFRRVCLKVEARELRVAV</sequence>
<keyword evidence="2" id="KW-1185">Reference proteome</keyword>
<proteinExistence type="predicted"/>
<evidence type="ECO:0000313" key="2">
    <source>
        <dbReference type="Proteomes" id="UP000501690"/>
    </source>
</evidence>